<dbReference type="Proteomes" id="UP001528823">
    <property type="component" value="Unassembled WGS sequence"/>
</dbReference>
<protein>
    <submittedName>
        <fullName evidence="3">Uncharacterized protein</fullName>
    </submittedName>
</protein>
<proteinExistence type="predicted"/>
<evidence type="ECO:0000313" key="4">
    <source>
        <dbReference type="Proteomes" id="UP001528823"/>
    </source>
</evidence>
<evidence type="ECO:0000256" key="2">
    <source>
        <dbReference type="SAM" id="Phobius"/>
    </source>
</evidence>
<keyword evidence="2" id="KW-1133">Transmembrane helix</keyword>
<reference evidence="3 4" key="1">
    <citation type="submission" date="2022-11" db="EMBL/GenBank/DDBJ databases">
        <title>Spartinivicinus poritis sp. nov., isolated from scleractinian coral Porites lutea.</title>
        <authorList>
            <person name="Zhang G."/>
            <person name="Cai L."/>
            <person name="Wei Q."/>
        </authorList>
    </citation>
    <scope>NUCLEOTIDE SEQUENCE [LARGE SCALE GENOMIC DNA]</scope>
    <source>
        <strain evidence="3 4">A2-2</strain>
    </source>
</reference>
<dbReference type="EMBL" id="JAPMOU010000016">
    <property type="protein sequence ID" value="MDE1462990.1"/>
    <property type="molecule type" value="Genomic_DNA"/>
</dbReference>
<gene>
    <name evidence="3" type="ORF">ORQ98_13535</name>
</gene>
<feature type="transmembrane region" description="Helical" evidence="2">
    <location>
        <begin position="12"/>
        <end position="31"/>
    </location>
</feature>
<dbReference type="PROSITE" id="PS51257">
    <property type="entry name" value="PROKAR_LIPOPROTEIN"/>
    <property type="match status" value="1"/>
</dbReference>
<keyword evidence="2" id="KW-0812">Transmembrane</keyword>
<comment type="caution">
    <text evidence="3">The sequence shown here is derived from an EMBL/GenBank/DDBJ whole genome shotgun (WGS) entry which is preliminary data.</text>
</comment>
<evidence type="ECO:0000256" key="1">
    <source>
        <dbReference type="SAM" id="MobiDB-lite"/>
    </source>
</evidence>
<sequence>MDTLPSKNQFSFNLRHIFILTYFMFANIISLSCAAEPTIKYTLNSAKEQEKKAPANSKPPKKPEITLQLDNAPIDINDPYSLKIENKFDNRFENNLKEPGVKINFTIWFD</sequence>
<keyword evidence="4" id="KW-1185">Reference proteome</keyword>
<name>A0ABT5UA02_9GAMM</name>
<evidence type="ECO:0000313" key="3">
    <source>
        <dbReference type="EMBL" id="MDE1462990.1"/>
    </source>
</evidence>
<keyword evidence="2" id="KW-0472">Membrane</keyword>
<feature type="region of interest" description="Disordered" evidence="1">
    <location>
        <begin position="46"/>
        <end position="66"/>
    </location>
</feature>
<dbReference type="RefSeq" id="WP_274689338.1">
    <property type="nucleotide sequence ID" value="NZ_JAPMOU010000016.1"/>
</dbReference>
<organism evidence="3 4">
    <name type="scientific">Spartinivicinus poritis</name>
    <dbReference type="NCBI Taxonomy" id="2994640"/>
    <lineage>
        <taxon>Bacteria</taxon>
        <taxon>Pseudomonadati</taxon>
        <taxon>Pseudomonadota</taxon>
        <taxon>Gammaproteobacteria</taxon>
        <taxon>Oceanospirillales</taxon>
        <taxon>Zooshikellaceae</taxon>
        <taxon>Spartinivicinus</taxon>
    </lineage>
</organism>
<accession>A0ABT5UA02</accession>